<evidence type="ECO:0000256" key="1">
    <source>
        <dbReference type="ARBA" id="ARBA00004141"/>
    </source>
</evidence>
<dbReference type="EMBL" id="MCGO01000067">
    <property type="protein sequence ID" value="ORY33550.1"/>
    <property type="molecule type" value="Genomic_DNA"/>
</dbReference>
<dbReference type="OrthoDB" id="2126620at2759"/>
<evidence type="ECO:0000256" key="2">
    <source>
        <dbReference type="ARBA" id="ARBA00022692"/>
    </source>
</evidence>
<evidence type="ECO:0000256" key="4">
    <source>
        <dbReference type="ARBA" id="ARBA00023136"/>
    </source>
</evidence>
<reference evidence="7 8" key="1">
    <citation type="submission" date="2016-07" db="EMBL/GenBank/DDBJ databases">
        <title>Pervasive Adenine N6-methylation of Active Genes in Fungi.</title>
        <authorList>
            <consortium name="DOE Joint Genome Institute"/>
            <person name="Mondo S.J."/>
            <person name="Dannebaum R.O."/>
            <person name="Kuo R.C."/>
            <person name="Labutti K."/>
            <person name="Haridas S."/>
            <person name="Kuo A."/>
            <person name="Salamov A."/>
            <person name="Ahrendt S.R."/>
            <person name="Lipzen A."/>
            <person name="Sullivan W."/>
            <person name="Andreopoulos W.B."/>
            <person name="Clum A."/>
            <person name="Lindquist E."/>
            <person name="Daum C."/>
            <person name="Ramamoorthy G.K."/>
            <person name="Gryganskyi A."/>
            <person name="Culley D."/>
            <person name="Magnuson J.K."/>
            <person name="James T.Y."/>
            <person name="O'Malley M.A."/>
            <person name="Stajich J.E."/>
            <person name="Spatafora J.W."/>
            <person name="Visel A."/>
            <person name="Grigoriev I.V."/>
        </authorList>
    </citation>
    <scope>NUCLEOTIDE SEQUENCE [LARGE SCALE GENOMIC DNA]</scope>
    <source>
        <strain evidence="7 8">JEL800</strain>
    </source>
</reference>
<keyword evidence="4 5" id="KW-0472">Membrane</keyword>
<feature type="transmembrane region" description="Helical" evidence="5">
    <location>
        <begin position="83"/>
        <end position="106"/>
    </location>
</feature>
<feature type="transmembrane region" description="Helical" evidence="5">
    <location>
        <begin position="118"/>
        <end position="139"/>
    </location>
</feature>
<dbReference type="GO" id="GO:0004930">
    <property type="term" value="F:G protein-coupled receptor activity"/>
    <property type="evidence" value="ECO:0007669"/>
    <property type="project" value="InterPro"/>
</dbReference>
<keyword evidence="8" id="KW-1185">Reference proteome</keyword>
<dbReference type="Pfam" id="PF00003">
    <property type="entry name" value="7tm_3"/>
    <property type="match status" value="1"/>
</dbReference>
<comment type="subcellular location">
    <subcellularLocation>
        <location evidence="1">Membrane</location>
        <topology evidence="1">Multi-pass membrane protein</topology>
    </subcellularLocation>
</comment>
<evidence type="ECO:0000313" key="7">
    <source>
        <dbReference type="EMBL" id="ORY33550.1"/>
    </source>
</evidence>
<keyword evidence="2 5" id="KW-0812">Transmembrane</keyword>
<protein>
    <recommendedName>
        <fullName evidence="6">G-protein coupled receptors family 3 profile domain-containing protein</fullName>
    </recommendedName>
</protein>
<dbReference type="AlphaFoldDB" id="A0A1Y2BG66"/>
<evidence type="ECO:0000256" key="3">
    <source>
        <dbReference type="ARBA" id="ARBA00022989"/>
    </source>
</evidence>
<feature type="domain" description="G-protein coupled receptors family 3 profile" evidence="6">
    <location>
        <begin position="2"/>
        <end position="171"/>
    </location>
</feature>
<dbReference type="GO" id="GO:0016020">
    <property type="term" value="C:membrane"/>
    <property type="evidence" value="ECO:0007669"/>
    <property type="project" value="UniProtKB-SubCell"/>
</dbReference>
<dbReference type="Proteomes" id="UP000193642">
    <property type="component" value="Unassembled WGS sequence"/>
</dbReference>
<organism evidence="7 8">
    <name type="scientific">Rhizoclosmatium globosum</name>
    <dbReference type="NCBI Taxonomy" id="329046"/>
    <lineage>
        <taxon>Eukaryota</taxon>
        <taxon>Fungi</taxon>
        <taxon>Fungi incertae sedis</taxon>
        <taxon>Chytridiomycota</taxon>
        <taxon>Chytridiomycota incertae sedis</taxon>
        <taxon>Chytridiomycetes</taxon>
        <taxon>Chytridiales</taxon>
        <taxon>Chytriomycetaceae</taxon>
        <taxon>Rhizoclosmatium</taxon>
    </lineage>
</organism>
<evidence type="ECO:0000259" key="6">
    <source>
        <dbReference type="Pfam" id="PF00003"/>
    </source>
</evidence>
<dbReference type="InterPro" id="IPR017978">
    <property type="entry name" value="GPCR_3_C"/>
</dbReference>
<proteinExistence type="predicted"/>
<feature type="transmembrane region" description="Helical" evidence="5">
    <location>
        <begin position="151"/>
        <end position="171"/>
    </location>
</feature>
<name>A0A1Y2BG66_9FUNG</name>
<comment type="caution">
    <text evidence="7">The sequence shown here is derived from an EMBL/GenBank/DDBJ whole genome shotgun (WGS) entry which is preliminary data.</text>
</comment>
<sequence>MILAKAIRIFLIFGYSKIARSRFLKDDFLIACSSVVIVVEGVFADRFLHLSEIDPVLMSFEGSSDTFWDCAAKPENVDTANRLFGGLIGFNAIILALCIVMGVLTRKASEKFDESKKVSVVISISTLFVVLDLAINFGIPQNTQTMYNVRRMFDSITIFLISTVTPLILFLKALGWGDSKQQGNMSHQTGELSSSHADQNDGLVRTFMFHTGLKLNRATSLWKSAVFMVMPDIDMLIILSEGNNGTYTFSHSNIKIQEKTTKAAKAKTEECIEILLGSAKTSYLVEFPHKEKMDEFRI</sequence>
<keyword evidence="3 5" id="KW-1133">Transmembrane helix</keyword>
<gene>
    <name evidence="7" type="ORF">BCR33DRAFT_743758</name>
</gene>
<evidence type="ECO:0000313" key="8">
    <source>
        <dbReference type="Proteomes" id="UP000193642"/>
    </source>
</evidence>
<accession>A0A1Y2BG66</accession>
<evidence type="ECO:0000256" key="5">
    <source>
        <dbReference type="SAM" id="Phobius"/>
    </source>
</evidence>